<sequence length="171" mass="19289">MRSQETSIVVAKQTFNQLRRQVGQRKVTELQSCVRVTRLRELFSSPEAEKCAGDKDCTVTRNKCAIAATRRAVFSRPARLPPRRTGFNPRPGHYRIFASGNRAGRCRWSAGFLGDLRFPTPFHSRRRSMRTSLALICSEASSRLLGKLFELAEALRTDSSVTCDQIAGTRR</sequence>
<evidence type="ECO:0000313" key="2">
    <source>
        <dbReference type="Proteomes" id="UP001159363"/>
    </source>
</evidence>
<dbReference type="Proteomes" id="UP001159363">
    <property type="component" value="Chromosome X"/>
</dbReference>
<comment type="caution">
    <text evidence="1">The sequence shown here is derived from an EMBL/GenBank/DDBJ whole genome shotgun (WGS) entry which is preliminary data.</text>
</comment>
<evidence type="ECO:0000313" key="1">
    <source>
        <dbReference type="EMBL" id="KAJ8887696.1"/>
    </source>
</evidence>
<accession>A0ABQ9HTN7</accession>
<gene>
    <name evidence="1" type="ORF">PR048_013914</name>
</gene>
<proteinExistence type="predicted"/>
<keyword evidence="2" id="KW-1185">Reference proteome</keyword>
<dbReference type="EMBL" id="JARBHB010000004">
    <property type="protein sequence ID" value="KAJ8887696.1"/>
    <property type="molecule type" value="Genomic_DNA"/>
</dbReference>
<reference evidence="1 2" key="1">
    <citation type="submission" date="2023-02" db="EMBL/GenBank/DDBJ databases">
        <title>LHISI_Scaffold_Assembly.</title>
        <authorList>
            <person name="Stuart O.P."/>
            <person name="Cleave R."/>
            <person name="Magrath M.J.L."/>
            <person name="Mikheyev A.S."/>
        </authorList>
    </citation>
    <scope>NUCLEOTIDE SEQUENCE [LARGE SCALE GENOMIC DNA]</scope>
    <source>
        <strain evidence="1">Daus_M_001</strain>
        <tissue evidence="1">Leg muscle</tissue>
    </source>
</reference>
<protein>
    <submittedName>
        <fullName evidence="1">Uncharacterized protein</fullName>
    </submittedName>
</protein>
<organism evidence="1 2">
    <name type="scientific">Dryococelus australis</name>
    <dbReference type="NCBI Taxonomy" id="614101"/>
    <lineage>
        <taxon>Eukaryota</taxon>
        <taxon>Metazoa</taxon>
        <taxon>Ecdysozoa</taxon>
        <taxon>Arthropoda</taxon>
        <taxon>Hexapoda</taxon>
        <taxon>Insecta</taxon>
        <taxon>Pterygota</taxon>
        <taxon>Neoptera</taxon>
        <taxon>Polyneoptera</taxon>
        <taxon>Phasmatodea</taxon>
        <taxon>Verophasmatodea</taxon>
        <taxon>Anareolatae</taxon>
        <taxon>Phasmatidae</taxon>
        <taxon>Eurycanthinae</taxon>
        <taxon>Dryococelus</taxon>
    </lineage>
</organism>
<name>A0ABQ9HTN7_9NEOP</name>